<protein>
    <submittedName>
        <fullName evidence="2">Uncharacterized protein</fullName>
    </submittedName>
</protein>
<dbReference type="HOGENOM" id="CLU_1806535_0_0_1"/>
<gene>
    <name evidence="2" type="ORF">MPH_04254</name>
</gene>
<dbReference type="AlphaFoldDB" id="K2S0G2"/>
<evidence type="ECO:0000256" key="1">
    <source>
        <dbReference type="SAM" id="MobiDB-lite"/>
    </source>
</evidence>
<reference evidence="2 3" key="1">
    <citation type="journal article" date="2012" name="BMC Genomics">
        <title>Tools to kill: Genome of one of the most destructive plant pathogenic fungi Macrophomina phaseolina.</title>
        <authorList>
            <person name="Islam M.S."/>
            <person name="Haque M.S."/>
            <person name="Islam M.M."/>
            <person name="Emdad E.M."/>
            <person name="Halim A."/>
            <person name="Hossen Q.M.M."/>
            <person name="Hossain M.Z."/>
            <person name="Ahmed B."/>
            <person name="Rahim S."/>
            <person name="Rahman M.S."/>
            <person name="Alam M.M."/>
            <person name="Hou S."/>
            <person name="Wan X."/>
            <person name="Saito J.A."/>
            <person name="Alam M."/>
        </authorList>
    </citation>
    <scope>NUCLEOTIDE SEQUENCE [LARGE SCALE GENOMIC DNA]</scope>
    <source>
        <strain evidence="2 3">MS6</strain>
    </source>
</reference>
<feature type="compositionally biased region" description="Low complexity" evidence="1">
    <location>
        <begin position="28"/>
        <end position="37"/>
    </location>
</feature>
<feature type="region of interest" description="Disordered" evidence="1">
    <location>
        <begin position="1"/>
        <end position="45"/>
    </location>
</feature>
<organism evidence="2 3">
    <name type="scientific">Macrophomina phaseolina (strain MS6)</name>
    <name type="common">Charcoal rot fungus</name>
    <dbReference type="NCBI Taxonomy" id="1126212"/>
    <lineage>
        <taxon>Eukaryota</taxon>
        <taxon>Fungi</taxon>
        <taxon>Dikarya</taxon>
        <taxon>Ascomycota</taxon>
        <taxon>Pezizomycotina</taxon>
        <taxon>Dothideomycetes</taxon>
        <taxon>Dothideomycetes incertae sedis</taxon>
        <taxon>Botryosphaeriales</taxon>
        <taxon>Botryosphaeriaceae</taxon>
        <taxon>Macrophomina</taxon>
    </lineage>
</organism>
<evidence type="ECO:0000313" key="2">
    <source>
        <dbReference type="EMBL" id="EKG18452.1"/>
    </source>
</evidence>
<dbReference type="InParanoid" id="K2S0G2"/>
<comment type="caution">
    <text evidence="2">The sequence shown here is derived from an EMBL/GenBank/DDBJ whole genome shotgun (WGS) entry which is preliminary data.</text>
</comment>
<accession>K2S0G2</accession>
<evidence type="ECO:0000313" key="3">
    <source>
        <dbReference type="Proteomes" id="UP000007129"/>
    </source>
</evidence>
<dbReference type="VEuPathDB" id="FungiDB:MPH_04254"/>
<name>K2S0G2_MACPH</name>
<sequence length="143" mass="16056">MKYAIQGERGRRRADNCEIPRRQRAGKPPATCRTPSPRARRTSTCRACNTAGDQRRNESAWQADFTEGLYIDHHLCKSPGKASVGQLKRLGTRLFYLIGCPISKRGLSYVLYRSSIGCHLILTAFEQNLALSYCKFVGVSMTL</sequence>
<dbReference type="Proteomes" id="UP000007129">
    <property type="component" value="Unassembled WGS sequence"/>
</dbReference>
<proteinExistence type="predicted"/>
<dbReference type="EMBL" id="AHHD01000207">
    <property type="protein sequence ID" value="EKG18452.1"/>
    <property type="molecule type" value="Genomic_DNA"/>
</dbReference>